<evidence type="ECO:0000256" key="6">
    <source>
        <dbReference type="NCBIfam" id="TIGR00152"/>
    </source>
</evidence>
<reference evidence="7 8" key="2">
    <citation type="journal article" date="2022" name="Microorganisms">
        <title>Complete Genome Sequences of Two Flavobacterium ammonificans Strains and a Flavobacterium ammoniigenes Strain of Ammonifying Bacterioplankton Isolated from Surface River Water.</title>
        <authorList>
            <person name="Suda W."/>
            <person name="Ogata Y."/>
            <person name="Shindo C."/>
            <person name="Watanabe K."/>
        </authorList>
    </citation>
    <scope>NUCLEOTIDE SEQUENCE [LARGE SCALE GENOMIC DNA]</scope>
    <source>
        <strain evidence="7 8">GENT11</strain>
    </source>
</reference>
<dbReference type="SUPFAM" id="SSF52540">
    <property type="entry name" value="P-loop containing nucleoside triphosphate hydrolases"/>
    <property type="match status" value="1"/>
</dbReference>
<dbReference type="CDD" id="cd02022">
    <property type="entry name" value="DPCK"/>
    <property type="match status" value="1"/>
</dbReference>
<evidence type="ECO:0000256" key="2">
    <source>
        <dbReference type="ARBA" id="ARBA00022741"/>
    </source>
</evidence>
<evidence type="ECO:0000313" key="8">
    <source>
        <dbReference type="Proteomes" id="UP001319865"/>
    </source>
</evidence>
<dbReference type="EMBL" id="AP025183">
    <property type="protein sequence ID" value="BDB53175.1"/>
    <property type="molecule type" value="Genomic_DNA"/>
</dbReference>
<dbReference type="Proteomes" id="UP001319865">
    <property type="component" value="Chromosome"/>
</dbReference>
<protein>
    <recommendedName>
        <fullName evidence="5 6">Dephospho-CoA kinase</fullName>
        <ecNumber evidence="5 6">2.7.1.24</ecNumber>
    </recommendedName>
    <alternativeName>
        <fullName evidence="5">Dephosphocoenzyme A kinase</fullName>
    </alternativeName>
</protein>
<keyword evidence="5" id="KW-0963">Cytoplasm</keyword>
<accession>A0ABM7UZX6</accession>
<evidence type="ECO:0000256" key="1">
    <source>
        <dbReference type="ARBA" id="ARBA00009018"/>
    </source>
</evidence>
<dbReference type="GO" id="GO:0016301">
    <property type="term" value="F:kinase activity"/>
    <property type="evidence" value="ECO:0007669"/>
    <property type="project" value="UniProtKB-KW"/>
</dbReference>
<comment type="pathway">
    <text evidence="5">Cofactor biosynthesis; coenzyme A biosynthesis; CoA from (R)-pantothenate: step 5/5.</text>
</comment>
<keyword evidence="5" id="KW-0808">Transferase</keyword>
<dbReference type="InterPro" id="IPR027417">
    <property type="entry name" value="P-loop_NTPase"/>
</dbReference>
<dbReference type="PANTHER" id="PTHR10695">
    <property type="entry name" value="DEPHOSPHO-COA KINASE-RELATED"/>
    <property type="match status" value="1"/>
</dbReference>
<proteinExistence type="inferred from homology"/>
<evidence type="ECO:0000256" key="4">
    <source>
        <dbReference type="ARBA" id="ARBA00022993"/>
    </source>
</evidence>
<dbReference type="PANTHER" id="PTHR10695:SF46">
    <property type="entry name" value="BIFUNCTIONAL COENZYME A SYNTHASE-RELATED"/>
    <property type="match status" value="1"/>
</dbReference>
<dbReference type="Gene3D" id="3.40.50.300">
    <property type="entry name" value="P-loop containing nucleotide triphosphate hydrolases"/>
    <property type="match status" value="1"/>
</dbReference>
<dbReference type="RefSeq" id="WP_229329289.1">
    <property type="nucleotide sequence ID" value="NZ_AP025183.1"/>
</dbReference>
<comment type="catalytic activity">
    <reaction evidence="5">
        <text>3'-dephospho-CoA + ATP = ADP + CoA + H(+)</text>
        <dbReference type="Rhea" id="RHEA:18245"/>
        <dbReference type="ChEBI" id="CHEBI:15378"/>
        <dbReference type="ChEBI" id="CHEBI:30616"/>
        <dbReference type="ChEBI" id="CHEBI:57287"/>
        <dbReference type="ChEBI" id="CHEBI:57328"/>
        <dbReference type="ChEBI" id="CHEBI:456216"/>
        <dbReference type="EC" id="2.7.1.24"/>
    </reaction>
</comment>
<feature type="binding site" evidence="5">
    <location>
        <begin position="12"/>
        <end position="17"/>
    </location>
    <ligand>
        <name>ATP</name>
        <dbReference type="ChEBI" id="CHEBI:30616"/>
    </ligand>
</feature>
<sequence>MAKIIGVTGGIGSGKTTLVRYFESLGIPVFIADDEAKKVTQLPEVLDQIKSVFGDIVFENKQLNRQKLAAIVFTDAEKLDQLNRIIHPAVRSQFQLWLDQYQSAPFVIYEAAILFESGSYTICDYTITITAPLVDRINRVILRDNCTREQVLQRISAQWTDEERIAKSDFVVENADTETAKQQIDHILKILYN</sequence>
<reference evidence="7 8" key="1">
    <citation type="journal article" date="2022" name="Int. J. Syst. Evol. Microbiol.">
        <title>Flavobacterium ammonificans sp. nov. and Flavobacterium ammoniigenes sp. nov., ammonifying bacteria isolated from surface river water.</title>
        <authorList>
            <person name="Watanabe K."/>
            <person name="Kitamura T."/>
            <person name="Ogata Y."/>
            <person name="Shindo C."/>
            <person name="Suda W."/>
        </authorList>
    </citation>
    <scope>NUCLEOTIDE SEQUENCE [LARGE SCALE GENOMIC DNA]</scope>
    <source>
        <strain evidence="7 8">GENT11</strain>
    </source>
</reference>
<dbReference type="NCBIfam" id="TIGR00152">
    <property type="entry name" value="dephospho-CoA kinase"/>
    <property type="match status" value="1"/>
</dbReference>
<evidence type="ECO:0000256" key="3">
    <source>
        <dbReference type="ARBA" id="ARBA00022840"/>
    </source>
</evidence>
<comment type="subcellular location">
    <subcellularLocation>
        <location evidence="5">Cytoplasm</location>
    </subcellularLocation>
</comment>
<organism evidence="7 8">
    <name type="scientific">Flavobacterium ammonificans</name>
    <dbReference type="NCBI Taxonomy" id="1751056"/>
    <lineage>
        <taxon>Bacteria</taxon>
        <taxon>Pseudomonadati</taxon>
        <taxon>Bacteroidota</taxon>
        <taxon>Flavobacteriia</taxon>
        <taxon>Flavobacteriales</taxon>
        <taxon>Flavobacteriaceae</taxon>
        <taxon>Flavobacterium</taxon>
    </lineage>
</organism>
<comment type="function">
    <text evidence="5">Catalyzes the phosphorylation of the 3'-hydroxyl group of dephosphocoenzyme A to form coenzyme A.</text>
</comment>
<dbReference type="Pfam" id="PF01121">
    <property type="entry name" value="CoaE"/>
    <property type="match status" value="1"/>
</dbReference>
<evidence type="ECO:0000313" key="7">
    <source>
        <dbReference type="EMBL" id="BDB53175.1"/>
    </source>
</evidence>
<keyword evidence="5 7" id="KW-0418">Kinase</keyword>
<comment type="similarity">
    <text evidence="1 5">Belongs to the CoaE family.</text>
</comment>
<keyword evidence="8" id="KW-1185">Reference proteome</keyword>
<evidence type="ECO:0000256" key="5">
    <source>
        <dbReference type="HAMAP-Rule" id="MF_00376"/>
    </source>
</evidence>
<dbReference type="PROSITE" id="PS51219">
    <property type="entry name" value="DPCK"/>
    <property type="match status" value="1"/>
</dbReference>
<keyword evidence="3 5" id="KW-0067">ATP-binding</keyword>
<name>A0ABM7UZX6_9FLAO</name>
<dbReference type="EC" id="2.7.1.24" evidence="5 6"/>
<gene>
    <name evidence="5 7" type="primary">coaE</name>
    <name evidence="7" type="ORF">GENT11_14870</name>
</gene>
<dbReference type="InterPro" id="IPR001977">
    <property type="entry name" value="Depp_CoAkinase"/>
</dbReference>
<dbReference type="HAMAP" id="MF_00376">
    <property type="entry name" value="Dephospho_CoA_kinase"/>
    <property type="match status" value="1"/>
</dbReference>
<keyword evidence="2 5" id="KW-0547">Nucleotide-binding</keyword>
<keyword evidence="4 5" id="KW-0173">Coenzyme A biosynthesis</keyword>